<sequence length="76" mass="9347">MRIAIEDIPELLDYAREIGVHEREVFDMVTYPYEVFRLIEREQELQRKLKKAFTKRRRIKLHNELKIVQALLESYK</sequence>
<protein>
    <submittedName>
        <fullName evidence="1">Uncharacterized protein</fullName>
    </submittedName>
</protein>
<dbReference type="AlphaFoldDB" id="A0A3D8VT48"/>
<accession>A0A3D8VT48</accession>
<evidence type="ECO:0000313" key="2">
    <source>
        <dbReference type="Proteomes" id="UP000257032"/>
    </source>
</evidence>
<name>A0A3D8VT48_9BACI</name>
<dbReference type="Proteomes" id="UP000257032">
    <property type="component" value="Unassembled WGS sequence"/>
</dbReference>
<evidence type="ECO:0000313" key="1">
    <source>
        <dbReference type="EMBL" id="RDY72556.1"/>
    </source>
</evidence>
<reference evidence="1 2" key="1">
    <citation type="submission" date="2018-08" db="EMBL/GenBank/DDBJ databases">
        <title>Genome sequence of strict halophilic Halobacillus trueperi SS1 isolated from Lunsu, a salty water body of North West Himalayas.</title>
        <authorList>
            <person name="Gupta S."/>
            <person name="Sharma P."/>
            <person name="Dev K."/>
            <person name="Baumler D."/>
            <person name="Sourirajan A."/>
        </authorList>
    </citation>
    <scope>NUCLEOTIDE SEQUENCE [LARGE SCALE GENOMIC DNA]</scope>
    <source>
        <strain evidence="1 2">SS1</strain>
    </source>
</reference>
<gene>
    <name evidence="1" type="ORF">DXT76_01035</name>
</gene>
<dbReference type="EMBL" id="QTLC01000007">
    <property type="protein sequence ID" value="RDY72556.1"/>
    <property type="molecule type" value="Genomic_DNA"/>
</dbReference>
<dbReference type="RefSeq" id="WP_115893229.1">
    <property type="nucleotide sequence ID" value="NZ_QTLC01000007.1"/>
</dbReference>
<comment type="caution">
    <text evidence="1">The sequence shown here is derived from an EMBL/GenBank/DDBJ whole genome shotgun (WGS) entry which is preliminary data.</text>
</comment>
<organism evidence="1 2">
    <name type="scientific">Halobacillus trueperi</name>
    <dbReference type="NCBI Taxonomy" id="156205"/>
    <lineage>
        <taxon>Bacteria</taxon>
        <taxon>Bacillati</taxon>
        <taxon>Bacillota</taxon>
        <taxon>Bacilli</taxon>
        <taxon>Bacillales</taxon>
        <taxon>Bacillaceae</taxon>
        <taxon>Halobacillus</taxon>
    </lineage>
</organism>
<proteinExistence type="predicted"/>